<evidence type="ECO:0000313" key="6">
    <source>
        <dbReference type="EMBL" id="MRW95343.1"/>
    </source>
</evidence>
<accession>A0A6A8G4R0</accession>
<dbReference type="InterPro" id="IPR027417">
    <property type="entry name" value="P-loop_NTPase"/>
</dbReference>
<dbReference type="InterPro" id="IPR002789">
    <property type="entry name" value="HerA_central"/>
</dbReference>
<feature type="domain" description="Helicase HerA central" evidence="5">
    <location>
        <begin position="176"/>
        <end position="310"/>
    </location>
</feature>
<comment type="caution">
    <text evidence="6">The sequence shown here is derived from an EMBL/GenBank/DDBJ whole genome shotgun (WGS) entry which is preliminary data.</text>
</comment>
<comment type="similarity">
    <text evidence="1">Belongs to the HerA family.</text>
</comment>
<reference evidence="6 7" key="1">
    <citation type="submission" date="2019-11" db="EMBL/GenBank/DDBJ databases">
        <title>Whole genome sequence of Haloferax sp. MBLA0078.</title>
        <authorList>
            <person name="Seo M.-J."/>
            <person name="Cho E.-S."/>
        </authorList>
    </citation>
    <scope>NUCLEOTIDE SEQUENCE [LARGE SCALE GENOMIC DNA]</scope>
    <source>
        <strain evidence="6 7">MBLA0078</strain>
    </source>
</reference>
<protein>
    <submittedName>
        <fullName evidence="6">DUF87 domain-containing protein</fullName>
    </submittedName>
</protein>
<dbReference type="SUPFAM" id="SSF52540">
    <property type="entry name" value="P-loop containing nucleoside triphosphate hydrolases"/>
    <property type="match status" value="1"/>
</dbReference>
<evidence type="ECO:0000313" key="7">
    <source>
        <dbReference type="Proteomes" id="UP000443423"/>
    </source>
</evidence>
<organism evidence="6 7">
    <name type="scientific">Haloferax marinum</name>
    <dbReference type="NCBI Taxonomy" id="2666143"/>
    <lineage>
        <taxon>Archaea</taxon>
        <taxon>Methanobacteriati</taxon>
        <taxon>Methanobacteriota</taxon>
        <taxon>Stenosarchaea group</taxon>
        <taxon>Halobacteria</taxon>
        <taxon>Halobacteriales</taxon>
        <taxon>Haloferacaceae</taxon>
        <taxon>Haloferax</taxon>
    </lineage>
</organism>
<dbReference type="OrthoDB" id="107033at2157"/>
<evidence type="ECO:0000256" key="3">
    <source>
        <dbReference type="ARBA" id="ARBA00048954"/>
    </source>
</evidence>
<dbReference type="Gene3D" id="3.40.50.300">
    <property type="entry name" value="P-loop containing nucleotide triphosphate hydrolases"/>
    <property type="match status" value="2"/>
</dbReference>
<evidence type="ECO:0000256" key="1">
    <source>
        <dbReference type="ARBA" id="ARBA00007816"/>
    </source>
</evidence>
<comment type="catalytic activity">
    <reaction evidence="2">
        <text>Couples ATP hydrolysis with the unwinding of duplex DNA by translocating in the 3'-5' direction.</text>
        <dbReference type="EC" id="5.6.2.4"/>
    </reaction>
</comment>
<dbReference type="InterPro" id="IPR008571">
    <property type="entry name" value="HerA-like"/>
</dbReference>
<evidence type="ECO:0000256" key="4">
    <source>
        <dbReference type="ARBA" id="ARBA00048988"/>
    </source>
</evidence>
<comment type="catalytic activity">
    <reaction evidence="3">
        <text>ATP + H2O = ADP + phosphate + H(+)</text>
        <dbReference type="Rhea" id="RHEA:13065"/>
        <dbReference type="ChEBI" id="CHEBI:15377"/>
        <dbReference type="ChEBI" id="CHEBI:15378"/>
        <dbReference type="ChEBI" id="CHEBI:30616"/>
        <dbReference type="ChEBI" id="CHEBI:43474"/>
        <dbReference type="ChEBI" id="CHEBI:456216"/>
        <dbReference type="EC" id="5.6.2.3"/>
    </reaction>
</comment>
<evidence type="ECO:0000256" key="2">
    <source>
        <dbReference type="ARBA" id="ARBA00034617"/>
    </source>
</evidence>
<proteinExistence type="inferred from homology"/>
<keyword evidence="7" id="KW-1185">Reference proteome</keyword>
<dbReference type="AlphaFoldDB" id="A0A6A8G4R0"/>
<dbReference type="EMBL" id="WKJQ01000001">
    <property type="protein sequence ID" value="MRW95343.1"/>
    <property type="molecule type" value="Genomic_DNA"/>
</dbReference>
<dbReference type="PANTHER" id="PTHR42957">
    <property type="entry name" value="HELICASE MJ1565-RELATED"/>
    <property type="match status" value="1"/>
</dbReference>
<dbReference type="Pfam" id="PF01935">
    <property type="entry name" value="DUF87"/>
    <property type="match status" value="1"/>
</dbReference>
<dbReference type="GO" id="GO:0043138">
    <property type="term" value="F:3'-5' DNA helicase activity"/>
    <property type="evidence" value="ECO:0007669"/>
    <property type="project" value="UniProtKB-EC"/>
</dbReference>
<dbReference type="RefSeq" id="WP_151109004.1">
    <property type="nucleotide sequence ID" value="NZ_WKJQ01000001.1"/>
</dbReference>
<dbReference type="PANTHER" id="PTHR42957:SF1">
    <property type="entry name" value="HELICASE MJ1565-RELATED"/>
    <property type="match status" value="1"/>
</dbReference>
<dbReference type="GO" id="GO:0043139">
    <property type="term" value="F:5'-3' DNA helicase activity"/>
    <property type="evidence" value="ECO:0007669"/>
    <property type="project" value="UniProtKB-EC"/>
</dbReference>
<dbReference type="Proteomes" id="UP000443423">
    <property type="component" value="Unassembled WGS sequence"/>
</dbReference>
<gene>
    <name evidence="6" type="ORF">GJR99_01995</name>
</gene>
<sequence>MESYEPDDRNRLNEQKIAELRGNLRALHDYLREQAGRNVPQEAYSIDGRTFNFEAPLSLSLPVGCYIEIQTDAGVEYLGQVITKDVVEREGAELGVEFDLDQEELFPEGIGLSGVTDRLRVSLLVGSGVVLRKVGADEMTATSDADTFQNASFTRADADVVSRYLAGAGNRAKLPIGQALYVDGDATVRLDAGGFNRHSFLCGQSGSGKTFSLGIVLEQLLLETDLRIIVIDPNSDFVSLDQLRPRDEVNRFRSDALSPAAYEQVAERYADATTALRVFRPQTVATADDDVLRVRFGDLSRPEQATVLRLDPLEDSAEFNTFWHILDELGQQEYSWDEVREAVAHNFTEEARQLGLRIENLGLADWDVWCSPGEQSLIDTVANTDWRCLVVDIGTIGSQAEQMVVVNSVLTHLWRERSRRRPTLVVVDEAHNICPQNPADDLQAISTETAVRIAAEGRKFGLYLLLSTQRPAKIHENVLSQCENLLLMRMNSSSDLSHLANIFSHVPASLLSESSKFGLGETVLGGRFVQNPTFAKFEGRLSVEGGSDIPSTWAKRRE</sequence>
<name>A0A6A8G4R0_9EURY</name>
<evidence type="ECO:0000259" key="5">
    <source>
        <dbReference type="Pfam" id="PF01935"/>
    </source>
</evidence>
<comment type="catalytic activity">
    <reaction evidence="4">
        <text>ATP + H2O = ADP + phosphate + H(+)</text>
        <dbReference type="Rhea" id="RHEA:13065"/>
        <dbReference type="ChEBI" id="CHEBI:15377"/>
        <dbReference type="ChEBI" id="CHEBI:15378"/>
        <dbReference type="ChEBI" id="CHEBI:30616"/>
        <dbReference type="ChEBI" id="CHEBI:43474"/>
        <dbReference type="ChEBI" id="CHEBI:456216"/>
        <dbReference type="EC" id="5.6.2.4"/>
    </reaction>
</comment>